<reference evidence="2" key="1">
    <citation type="submission" date="2010-08" db="EMBL/GenBank/DDBJ databases">
        <authorList>
            <consortium name="Caenorhabditis japonica Sequencing Consortium"/>
            <person name="Wilson R.K."/>
        </authorList>
    </citation>
    <scope>NUCLEOTIDE SEQUENCE [LARGE SCALE GENOMIC DNA]</scope>
    <source>
        <strain evidence="2">DF5081</strain>
    </source>
</reference>
<protein>
    <submittedName>
        <fullName evidence="1">Uncharacterized protein</fullName>
    </submittedName>
</protein>
<organism evidence="1 2">
    <name type="scientific">Caenorhabditis japonica</name>
    <dbReference type="NCBI Taxonomy" id="281687"/>
    <lineage>
        <taxon>Eukaryota</taxon>
        <taxon>Metazoa</taxon>
        <taxon>Ecdysozoa</taxon>
        <taxon>Nematoda</taxon>
        <taxon>Chromadorea</taxon>
        <taxon>Rhabditida</taxon>
        <taxon>Rhabditina</taxon>
        <taxon>Rhabditomorpha</taxon>
        <taxon>Rhabditoidea</taxon>
        <taxon>Rhabditidae</taxon>
        <taxon>Peloderinae</taxon>
        <taxon>Caenorhabditis</taxon>
    </lineage>
</organism>
<proteinExistence type="predicted"/>
<reference evidence="1" key="2">
    <citation type="submission" date="2022-06" db="UniProtKB">
        <authorList>
            <consortium name="EnsemblMetazoa"/>
        </authorList>
    </citation>
    <scope>IDENTIFICATION</scope>
    <source>
        <strain evidence="1">DF5081</strain>
    </source>
</reference>
<name>A0A8R1IRY1_CAEJA</name>
<dbReference type="AlphaFoldDB" id="A0A8R1IRY1"/>
<sequence length="140" mass="15937">MQIIEVGEERKTVTRVARIENVQNVGSDQELVSDVPIRKSEIRRIGCKKSTFGKLKPFQCTSCKRFIHNVCGFVFTSIDEEQNMLECNTQCREISAVTLQLSKKLLEEVSGVLVSQLEEETDVLNEVKDDRIVWTDTKTA</sequence>
<evidence type="ECO:0000313" key="2">
    <source>
        <dbReference type="Proteomes" id="UP000005237"/>
    </source>
</evidence>
<dbReference type="Proteomes" id="UP000005237">
    <property type="component" value="Unassembled WGS sequence"/>
</dbReference>
<keyword evidence="2" id="KW-1185">Reference proteome</keyword>
<evidence type="ECO:0000313" key="1">
    <source>
        <dbReference type="EnsemblMetazoa" id="CJA39636.1"/>
    </source>
</evidence>
<dbReference type="EnsemblMetazoa" id="CJA39636.1">
    <property type="protein sequence ID" value="CJA39636.1"/>
    <property type="gene ID" value="WBGene00215483"/>
</dbReference>
<accession>A0A8R1IRY1</accession>